<dbReference type="GO" id="GO:0004175">
    <property type="term" value="F:endopeptidase activity"/>
    <property type="evidence" value="ECO:0007669"/>
    <property type="project" value="UniProtKB-ARBA"/>
</dbReference>
<dbReference type="PANTHER" id="PTHR35797:SF1">
    <property type="entry name" value="PROTEASE"/>
    <property type="match status" value="1"/>
</dbReference>
<dbReference type="InterPro" id="IPR042150">
    <property type="entry name" value="MmRce1-like"/>
</dbReference>
<evidence type="ECO:0000259" key="2">
    <source>
        <dbReference type="Pfam" id="PF02517"/>
    </source>
</evidence>
<dbReference type="AlphaFoldDB" id="A0A7D6Z667"/>
<feature type="transmembrane region" description="Helical" evidence="1">
    <location>
        <begin position="81"/>
        <end position="102"/>
    </location>
</feature>
<keyword evidence="3" id="KW-0645">Protease</keyword>
<reference evidence="3 4" key="1">
    <citation type="submission" date="2020-07" db="EMBL/GenBank/DDBJ databases">
        <authorList>
            <person name="Zhuang K."/>
            <person name="Ran Y."/>
        </authorList>
    </citation>
    <scope>NUCLEOTIDE SEQUENCE [LARGE SCALE GENOMIC DNA]</scope>
    <source>
        <strain evidence="3 4">WCH-YHL-001</strain>
    </source>
</reference>
<dbReference type="InterPro" id="IPR003675">
    <property type="entry name" value="Rce1/LyrA-like_dom"/>
</dbReference>
<feature type="transmembrane region" description="Helical" evidence="1">
    <location>
        <begin position="147"/>
        <end position="165"/>
    </location>
</feature>
<gene>
    <name evidence="3" type="ORF">H0264_10030</name>
</gene>
<keyword evidence="3" id="KW-0482">Metalloprotease</keyword>
<name>A0A7D6Z667_9NOCA</name>
<keyword evidence="1" id="KW-0812">Transmembrane</keyword>
<dbReference type="GO" id="GO:0080120">
    <property type="term" value="P:CAAX-box protein maturation"/>
    <property type="evidence" value="ECO:0007669"/>
    <property type="project" value="UniProtKB-ARBA"/>
</dbReference>
<feature type="transmembrane region" description="Helical" evidence="1">
    <location>
        <begin position="39"/>
        <end position="60"/>
    </location>
</feature>
<dbReference type="PANTHER" id="PTHR35797">
    <property type="entry name" value="PROTEASE-RELATED"/>
    <property type="match status" value="1"/>
</dbReference>
<protein>
    <submittedName>
        <fullName evidence="3">CPBP family intramembrane metalloprotease</fullName>
    </submittedName>
</protein>
<keyword evidence="1" id="KW-1133">Transmembrane helix</keyword>
<dbReference type="KEGG" id="nhu:H0264_10030"/>
<feature type="transmembrane region" description="Helical" evidence="1">
    <location>
        <begin position="201"/>
        <end position="219"/>
    </location>
</feature>
<keyword evidence="1" id="KW-0472">Membrane</keyword>
<keyword evidence="3" id="KW-0378">Hydrolase</keyword>
<feature type="transmembrane region" description="Helical" evidence="1">
    <location>
        <begin position="231"/>
        <end position="249"/>
    </location>
</feature>
<proteinExistence type="predicted"/>
<evidence type="ECO:0000256" key="1">
    <source>
        <dbReference type="SAM" id="Phobius"/>
    </source>
</evidence>
<feature type="transmembrane region" description="Helical" evidence="1">
    <location>
        <begin position="114"/>
        <end position="135"/>
    </location>
</feature>
<sequence>MAVNQVRGTGWGVVAAYVALAVVVSGVLLGVQARSGIDAAALSLAQFGPAVAVGVVVLLWGKRIRGVVTAAVDWEDVGGDIAAVVGAVALLGVLVAGAALVGGMELVGPQSVGAVPFAVFVGFQLVGALGEEIGWRGFLQPALEFRYGRLIAVGITGLIWALWHVKAFTLGVVPAVSFLVAAMGFAVVLGYLANGSFVQRVLTATVGHWLINVTLYLVMGDDTLGVPQVCYYAGASFLVAVLVLAWSVARDNARRRDLVGAAD</sequence>
<dbReference type="Pfam" id="PF02517">
    <property type="entry name" value="Rce1-like"/>
    <property type="match status" value="1"/>
</dbReference>
<dbReference type="RefSeq" id="WP_181583709.1">
    <property type="nucleotide sequence ID" value="NZ_CP059399.1"/>
</dbReference>
<organism evidence="3 4">
    <name type="scientific">Nocardia huaxiensis</name>
    <dbReference type="NCBI Taxonomy" id="2755382"/>
    <lineage>
        <taxon>Bacteria</taxon>
        <taxon>Bacillati</taxon>
        <taxon>Actinomycetota</taxon>
        <taxon>Actinomycetes</taxon>
        <taxon>Mycobacteriales</taxon>
        <taxon>Nocardiaceae</taxon>
        <taxon>Nocardia</taxon>
    </lineage>
</organism>
<dbReference type="GO" id="GO:0008237">
    <property type="term" value="F:metallopeptidase activity"/>
    <property type="evidence" value="ECO:0007669"/>
    <property type="project" value="UniProtKB-KW"/>
</dbReference>
<accession>A0A7D6Z667</accession>
<feature type="domain" description="CAAX prenyl protease 2/Lysostaphin resistance protein A-like" evidence="2">
    <location>
        <begin position="116"/>
        <end position="213"/>
    </location>
</feature>
<feature type="transmembrane region" description="Helical" evidence="1">
    <location>
        <begin position="12"/>
        <end position="33"/>
    </location>
</feature>
<evidence type="ECO:0000313" key="3">
    <source>
        <dbReference type="EMBL" id="QLY32544.1"/>
    </source>
</evidence>
<dbReference type="GO" id="GO:0006508">
    <property type="term" value="P:proteolysis"/>
    <property type="evidence" value="ECO:0007669"/>
    <property type="project" value="UniProtKB-KW"/>
</dbReference>
<dbReference type="Proteomes" id="UP000515512">
    <property type="component" value="Chromosome"/>
</dbReference>
<keyword evidence="4" id="KW-1185">Reference proteome</keyword>
<dbReference type="EMBL" id="CP059399">
    <property type="protein sequence ID" value="QLY32544.1"/>
    <property type="molecule type" value="Genomic_DNA"/>
</dbReference>
<evidence type="ECO:0000313" key="4">
    <source>
        <dbReference type="Proteomes" id="UP000515512"/>
    </source>
</evidence>
<feature type="transmembrane region" description="Helical" evidence="1">
    <location>
        <begin position="171"/>
        <end position="194"/>
    </location>
</feature>